<dbReference type="AlphaFoldDB" id="A0A917A261"/>
<evidence type="ECO:0000313" key="10">
    <source>
        <dbReference type="Proteomes" id="UP000644699"/>
    </source>
</evidence>
<reference evidence="9" key="2">
    <citation type="submission" date="2020-09" db="EMBL/GenBank/DDBJ databases">
        <authorList>
            <person name="Sun Q."/>
            <person name="Zhou Y."/>
        </authorList>
    </citation>
    <scope>NUCLEOTIDE SEQUENCE</scope>
    <source>
        <strain evidence="9">CGMCC 1.15367</strain>
    </source>
</reference>
<dbReference type="GO" id="GO:0046524">
    <property type="term" value="F:sucrose-phosphate synthase activity"/>
    <property type="evidence" value="ECO:0007669"/>
    <property type="project" value="UniProtKB-EC"/>
</dbReference>
<dbReference type="NCBIfam" id="TIGR01484">
    <property type="entry name" value="HAD-SF-IIB"/>
    <property type="match status" value="1"/>
</dbReference>
<dbReference type="SFLD" id="SFLDG01140">
    <property type="entry name" value="C2.B:_Phosphomannomutase_and_P"/>
    <property type="match status" value="1"/>
</dbReference>
<dbReference type="InterPro" id="IPR036412">
    <property type="entry name" value="HAD-like_sf"/>
</dbReference>
<evidence type="ECO:0000256" key="5">
    <source>
        <dbReference type="ARBA" id="ARBA00047471"/>
    </source>
</evidence>
<feature type="domain" description="Sucrose phosphatase-like" evidence="7">
    <location>
        <begin position="441"/>
        <end position="679"/>
    </location>
</feature>
<dbReference type="Gene3D" id="3.40.50.2000">
    <property type="entry name" value="Glycogen Phosphorylase B"/>
    <property type="match status" value="2"/>
</dbReference>
<dbReference type="EMBL" id="BMIQ01000011">
    <property type="protein sequence ID" value="GGE22826.1"/>
    <property type="molecule type" value="Genomic_DNA"/>
</dbReference>
<evidence type="ECO:0000313" key="9">
    <source>
        <dbReference type="EMBL" id="GGE22826.1"/>
    </source>
</evidence>
<dbReference type="Pfam" id="PF13579">
    <property type="entry name" value="Glyco_trans_4_4"/>
    <property type="match status" value="1"/>
</dbReference>
<dbReference type="InterPro" id="IPR006380">
    <property type="entry name" value="SPP-like_dom"/>
</dbReference>
<feature type="domain" description="Glycosyl transferase family 1" evidence="6">
    <location>
        <begin position="234"/>
        <end position="407"/>
    </location>
</feature>
<evidence type="ECO:0000259" key="6">
    <source>
        <dbReference type="Pfam" id="PF00534"/>
    </source>
</evidence>
<feature type="domain" description="Glycosyltransferase subfamily 4-like N-terminal" evidence="8">
    <location>
        <begin position="26"/>
        <end position="210"/>
    </location>
</feature>
<dbReference type="InterPro" id="IPR023214">
    <property type="entry name" value="HAD_sf"/>
</dbReference>
<dbReference type="SUPFAM" id="SSF53756">
    <property type="entry name" value="UDP-Glycosyltransferase/glycogen phosphorylase"/>
    <property type="match status" value="1"/>
</dbReference>
<evidence type="ECO:0000259" key="7">
    <source>
        <dbReference type="Pfam" id="PF05116"/>
    </source>
</evidence>
<dbReference type="SUPFAM" id="SSF56784">
    <property type="entry name" value="HAD-like"/>
    <property type="match status" value="1"/>
</dbReference>
<dbReference type="PANTHER" id="PTHR46039">
    <property type="entry name" value="SUCROSE-PHOSPHATE SYNTHASE 3-RELATED"/>
    <property type="match status" value="1"/>
</dbReference>
<dbReference type="Gene3D" id="3.40.50.1000">
    <property type="entry name" value="HAD superfamily/HAD-like"/>
    <property type="match status" value="1"/>
</dbReference>
<dbReference type="PANTHER" id="PTHR46039:SF5">
    <property type="entry name" value="SUCROSE-PHOSPHATE SYNTHASE 3-RELATED"/>
    <property type="match status" value="1"/>
</dbReference>
<dbReference type="Pfam" id="PF00534">
    <property type="entry name" value="Glycos_transf_1"/>
    <property type="match status" value="1"/>
</dbReference>
<dbReference type="GO" id="GO:0016791">
    <property type="term" value="F:phosphatase activity"/>
    <property type="evidence" value="ECO:0007669"/>
    <property type="project" value="UniProtKB-ARBA"/>
</dbReference>
<comment type="similarity">
    <text evidence="1">Belongs to the glycosyltransferase 1 family.</text>
</comment>
<reference evidence="9" key="1">
    <citation type="journal article" date="2014" name="Int. J. Syst. Evol. Microbiol.">
        <title>Complete genome sequence of Corynebacterium casei LMG S-19264T (=DSM 44701T), isolated from a smear-ripened cheese.</title>
        <authorList>
            <consortium name="US DOE Joint Genome Institute (JGI-PGF)"/>
            <person name="Walter F."/>
            <person name="Albersmeier A."/>
            <person name="Kalinowski J."/>
            <person name="Ruckert C."/>
        </authorList>
    </citation>
    <scope>NUCLEOTIDE SEQUENCE</scope>
    <source>
        <strain evidence="9">CGMCC 1.15367</strain>
    </source>
</reference>
<proteinExistence type="inferred from homology"/>
<gene>
    <name evidence="9" type="primary">sps</name>
    <name evidence="9" type="ORF">GCM10011390_47800</name>
</gene>
<keyword evidence="10" id="KW-1185">Reference proteome</keyword>
<dbReference type="EC" id="2.4.1.14" evidence="2"/>
<protein>
    <recommendedName>
        <fullName evidence="2">sucrose-phosphate synthase</fullName>
        <ecNumber evidence="2">2.4.1.14</ecNumber>
    </recommendedName>
</protein>
<dbReference type="Proteomes" id="UP000644699">
    <property type="component" value="Unassembled WGS sequence"/>
</dbReference>
<evidence type="ECO:0000256" key="3">
    <source>
        <dbReference type="ARBA" id="ARBA00022676"/>
    </source>
</evidence>
<keyword evidence="3" id="KW-0328">Glycosyltransferase</keyword>
<name>A0A917A261_9HYPH</name>
<sequence>MFILHLALQGCLRGANVEYGLTADTGGHIRYLLDLVEASAKDSAVSRIVVATRRFDSAFGPDYAAPVERLSDKVEIVRLASRDPGYLAKEQLHTEIASYAENLLAFIAGEPVRPDLIHAHYADAAAVAAIVKQRLEIPFLFTAHSLGRVKERAFGRAAFGCEELGPRIASEELALREADAVIASSRDEAEVQYAAYAGYAPGRIRILPPGSDLDRFAGARATPEVEAMLGRFLHAPEKPAILALARPVRKKNLAALLTAYGESAELQALANLVLVAGTRADYAELDGDMAETIRDLLHLIDRYDLYGKVAYPKTHRPGDVPGLYAYARERRGVFVNPALNEPFGLTLLEASAVGLPLVATDSGGPNDIVEMCGNGLLVDPRSPKAIADGIARILKDPALWDRFSAAGDVAAKAYDWRRHAARYHGLARSLLDPKPGIAAPEQLLICDIDNTLVGCRDCLQAFGEWREKQDRLAFGVATGRSFHSAMAILEQQETPRPQVMITSVGSEIYHLEPNGTTYAEDADWRAIVSKGWNPAAVREALIDLPGLHPQAPLEQRSHKLSYFSDGSRTIVRRVRARLEAAGLRCSVIHSHARYLDVLPLRASKGTAVDFVRRRYGLSEQAVFVAGDSGNDIEMLRTLPQAIIVANFSDDLASLPALSHSYVARGKYALGIMEGVDHFRGRAMSACEPAS</sequence>
<comment type="caution">
    <text evidence="9">The sequence shown here is derived from an EMBL/GenBank/DDBJ whole genome shotgun (WGS) entry which is preliminary data.</text>
</comment>
<dbReference type="InterPro" id="IPR006379">
    <property type="entry name" value="HAD-SF_hydro_IIB"/>
</dbReference>
<dbReference type="Gene3D" id="3.90.1070.10">
    <property type="match status" value="1"/>
</dbReference>
<dbReference type="InterPro" id="IPR028098">
    <property type="entry name" value="Glyco_trans_4-like_N"/>
</dbReference>
<dbReference type="InterPro" id="IPR044161">
    <property type="entry name" value="SPS"/>
</dbReference>
<evidence type="ECO:0000256" key="1">
    <source>
        <dbReference type="ARBA" id="ARBA00006530"/>
    </source>
</evidence>
<comment type="catalytic activity">
    <reaction evidence="5">
        <text>beta-D-fructose 6-phosphate + UDP-alpha-D-glucose = sucrose 6(F)-phosphate + UDP + H(+)</text>
        <dbReference type="Rhea" id="RHEA:22172"/>
        <dbReference type="ChEBI" id="CHEBI:15378"/>
        <dbReference type="ChEBI" id="CHEBI:57634"/>
        <dbReference type="ChEBI" id="CHEBI:57723"/>
        <dbReference type="ChEBI" id="CHEBI:58223"/>
        <dbReference type="ChEBI" id="CHEBI:58885"/>
        <dbReference type="EC" id="2.4.1.14"/>
    </reaction>
</comment>
<dbReference type="SFLD" id="SFLDG01141">
    <property type="entry name" value="C2.B.1:_Sucrose_Phosphatase_Li"/>
    <property type="match status" value="1"/>
</dbReference>
<evidence type="ECO:0000259" key="8">
    <source>
        <dbReference type="Pfam" id="PF13579"/>
    </source>
</evidence>
<evidence type="ECO:0000256" key="4">
    <source>
        <dbReference type="ARBA" id="ARBA00022679"/>
    </source>
</evidence>
<organism evidence="9 10">
    <name type="scientific">Aureimonas endophytica</name>
    <dbReference type="NCBI Taxonomy" id="2027858"/>
    <lineage>
        <taxon>Bacteria</taxon>
        <taxon>Pseudomonadati</taxon>
        <taxon>Pseudomonadota</taxon>
        <taxon>Alphaproteobacteria</taxon>
        <taxon>Hyphomicrobiales</taxon>
        <taxon>Aurantimonadaceae</taxon>
        <taxon>Aureimonas</taxon>
    </lineage>
</organism>
<dbReference type="RefSeq" id="WP_188913024.1">
    <property type="nucleotide sequence ID" value="NZ_BMIQ01000011.1"/>
</dbReference>
<accession>A0A917A261</accession>
<dbReference type="SFLD" id="SFLDS00003">
    <property type="entry name" value="Haloacid_Dehalogenase"/>
    <property type="match status" value="1"/>
</dbReference>
<dbReference type="Pfam" id="PF05116">
    <property type="entry name" value="S6PP"/>
    <property type="match status" value="1"/>
</dbReference>
<keyword evidence="4" id="KW-0808">Transferase</keyword>
<dbReference type="InterPro" id="IPR001296">
    <property type="entry name" value="Glyco_trans_1"/>
</dbReference>
<evidence type="ECO:0000256" key="2">
    <source>
        <dbReference type="ARBA" id="ARBA00012536"/>
    </source>
</evidence>